<protein>
    <submittedName>
        <fullName evidence="2">DUF885 domain-containing protein</fullName>
    </submittedName>
</protein>
<dbReference type="EMBL" id="JAKFGM010000001">
    <property type="protein sequence ID" value="MCF2513891.1"/>
    <property type="molecule type" value="Genomic_DNA"/>
</dbReference>
<keyword evidence="3" id="KW-1185">Reference proteome</keyword>
<dbReference type="Proteomes" id="UP001139410">
    <property type="component" value="Unassembled WGS sequence"/>
</dbReference>
<dbReference type="AlphaFoldDB" id="A0A9X1QJJ2"/>
<keyword evidence="1" id="KW-0732">Signal</keyword>
<feature type="signal peptide" evidence="1">
    <location>
        <begin position="1"/>
        <end position="20"/>
    </location>
</feature>
<dbReference type="RefSeq" id="WP_235066385.1">
    <property type="nucleotide sequence ID" value="NZ_JAKFGM010000001.1"/>
</dbReference>
<gene>
    <name evidence="2" type="ORF">LVY65_02250</name>
</gene>
<feature type="chain" id="PRO_5040950335" evidence="1">
    <location>
        <begin position="21"/>
        <end position="562"/>
    </location>
</feature>
<evidence type="ECO:0000313" key="3">
    <source>
        <dbReference type="Proteomes" id="UP001139410"/>
    </source>
</evidence>
<reference evidence="2" key="1">
    <citation type="submission" date="2022-01" db="EMBL/GenBank/DDBJ databases">
        <authorList>
            <person name="Jo J.-H."/>
            <person name="Im W.-T."/>
        </authorList>
    </citation>
    <scope>NUCLEOTIDE SEQUENCE</scope>
    <source>
        <strain evidence="2">G124</strain>
    </source>
</reference>
<accession>A0A9X1QJJ2</accession>
<dbReference type="InterPro" id="IPR010281">
    <property type="entry name" value="DUF885"/>
</dbReference>
<comment type="caution">
    <text evidence="2">The sequence shown here is derived from an EMBL/GenBank/DDBJ whole genome shotgun (WGS) entry which is preliminary data.</text>
</comment>
<organism evidence="2 3">
    <name type="scientific">Sphingomonas cremea</name>
    <dbReference type="NCBI Taxonomy" id="2904799"/>
    <lineage>
        <taxon>Bacteria</taxon>
        <taxon>Pseudomonadati</taxon>
        <taxon>Pseudomonadota</taxon>
        <taxon>Alphaproteobacteria</taxon>
        <taxon>Sphingomonadales</taxon>
        <taxon>Sphingomonadaceae</taxon>
        <taxon>Sphingomonas</taxon>
    </lineage>
</organism>
<dbReference type="Pfam" id="PF05960">
    <property type="entry name" value="DUF885"/>
    <property type="match status" value="1"/>
</dbReference>
<evidence type="ECO:0000313" key="2">
    <source>
        <dbReference type="EMBL" id="MCF2513891.1"/>
    </source>
</evidence>
<proteinExistence type="predicted"/>
<name>A0A9X1QJJ2_9SPHN</name>
<evidence type="ECO:0000256" key="1">
    <source>
        <dbReference type="SAM" id="SignalP"/>
    </source>
</evidence>
<sequence length="562" mass="61898">MSRFALCTAAVLSFAAPLAAAPIGSPAVAAPSQATHAQLVRLFADWRAFNHPAIVDGRPDYSAAAMAARAARLPAFRRRLAAIDRRGWTASQLGDYRLVEAEMNGLDFFHRVLRPWARDPGFYQTIFAEMSDVPAHEGSSAEPNIDLHNFAYPLSPADDQRLTELLSAVPAMLTDARVNLAGSKAHDLWAFGDRAFNEQAEVLAGLEAGTLTMNDLAGKRRASLDGASPALRKAVRDARVATEQFAAWIKAEAPRRVGPSGVGKANYNWYLTHVLLNPYDFDAQQVLLQRELDRALASLRLEEVRNRAVPPLTEITDPAAYRAMTEQRTAKLYTLLTDAGFIADRPWYRAALAAQMGSYTPPGQRNFFTHVTALDPLPLSSHQTHWIELARLRHEPHPSPIRQQPPLFNIFADRSEGFATAMEELVMQAGLYDDSPHGRELVWVMLANRAARGLASLRVQANEIGLDEAGRFHAEWTPRGWSDASSRLVGFEQLLYLRQPGYGPSYIIGKIQLDHLIAVASHRAEVEHRPFDARGTFAAILDSGIVPPALIAAEMVEAGNSR</sequence>